<comment type="caution">
    <text evidence="10">The sequence shown here is derived from an EMBL/GenBank/DDBJ whole genome shotgun (WGS) entry which is preliminary data.</text>
</comment>
<dbReference type="CDD" id="cd06453">
    <property type="entry name" value="SufS_like"/>
    <property type="match status" value="1"/>
</dbReference>
<evidence type="ECO:0000256" key="8">
    <source>
        <dbReference type="SAM" id="SignalP"/>
    </source>
</evidence>
<evidence type="ECO:0000256" key="5">
    <source>
        <dbReference type="ARBA" id="ARBA00022898"/>
    </source>
</evidence>
<comment type="similarity">
    <text evidence="2">Belongs to the class-V pyridoxal-phosphate-dependent aminotransferase family. Csd subfamily.</text>
</comment>
<dbReference type="OrthoDB" id="420046at2759"/>
<proteinExistence type="inferred from homology"/>
<comment type="cofactor">
    <cofactor evidence="1 7">
        <name>pyridoxal 5'-phosphate</name>
        <dbReference type="ChEBI" id="CHEBI:597326"/>
    </cofactor>
</comment>
<evidence type="ECO:0000256" key="6">
    <source>
        <dbReference type="ARBA" id="ARBA00050776"/>
    </source>
</evidence>
<evidence type="ECO:0000256" key="3">
    <source>
        <dbReference type="ARBA" id="ARBA00012239"/>
    </source>
</evidence>
<keyword evidence="11" id="KW-1185">Reference proteome</keyword>
<dbReference type="Proteomes" id="UP000019335">
    <property type="component" value="Chromosome 7"/>
</dbReference>
<dbReference type="InterPro" id="IPR000192">
    <property type="entry name" value="Aminotrans_V_dom"/>
</dbReference>
<dbReference type="InterPro" id="IPR020578">
    <property type="entry name" value="Aminotrans_V_PyrdxlP_BS"/>
</dbReference>
<dbReference type="GO" id="GO:0031071">
    <property type="term" value="F:cysteine desulfurase activity"/>
    <property type="evidence" value="ECO:0007669"/>
    <property type="project" value="UniProtKB-EC"/>
</dbReference>
<dbReference type="EMBL" id="AZIL01000523">
    <property type="protein sequence ID" value="EWM27067.1"/>
    <property type="molecule type" value="Genomic_DNA"/>
</dbReference>
<evidence type="ECO:0000313" key="10">
    <source>
        <dbReference type="EMBL" id="EWM27067.1"/>
    </source>
</evidence>
<organism evidence="10 11">
    <name type="scientific">Nannochloropsis gaditana</name>
    <dbReference type="NCBI Taxonomy" id="72520"/>
    <lineage>
        <taxon>Eukaryota</taxon>
        <taxon>Sar</taxon>
        <taxon>Stramenopiles</taxon>
        <taxon>Ochrophyta</taxon>
        <taxon>Eustigmatophyceae</taxon>
        <taxon>Eustigmatales</taxon>
        <taxon>Monodopsidaceae</taxon>
        <taxon>Nannochloropsis</taxon>
    </lineage>
</organism>
<accession>W7TM03</accession>
<comment type="catalytic activity">
    <reaction evidence="6">
        <text>(sulfur carrier)-H + L-cysteine = (sulfur carrier)-SH + L-alanine</text>
        <dbReference type="Rhea" id="RHEA:43892"/>
        <dbReference type="Rhea" id="RHEA-COMP:14737"/>
        <dbReference type="Rhea" id="RHEA-COMP:14739"/>
        <dbReference type="ChEBI" id="CHEBI:29917"/>
        <dbReference type="ChEBI" id="CHEBI:35235"/>
        <dbReference type="ChEBI" id="CHEBI:57972"/>
        <dbReference type="ChEBI" id="CHEBI:64428"/>
        <dbReference type="EC" id="2.8.1.7"/>
    </reaction>
</comment>
<keyword evidence="5" id="KW-0663">Pyridoxal phosphate</keyword>
<dbReference type="GO" id="GO:0006534">
    <property type="term" value="P:cysteine metabolic process"/>
    <property type="evidence" value="ECO:0007669"/>
    <property type="project" value="InterPro"/>
</dbReference>
<dbReference type="Gene3D" id="3.90.1150.10">
    <property type="entry name" value="Aspartate Aminotransferase, domain 1"/>
    <property type="match status" value="1"/>
</dbReference>
<evidence type="ECO:0000256" key="2">
    <source>
        <dbReference type="ARBA" id="ARBA00010447"/>
    </source>
</evidence>
<feature type="domain" description="Aminotransferase class V" evidence="9">
    <location>
        <begin position="64"/>
        <end position="438"/>
    </location>
</feature>
<dbReference type="PANTHER" id="PTHR43586:SF8">
    <property type="entry name" value="CYSTEINE DESULFURASE 1, CHLOROPLASTIC"/>
    <property type="match status" value="1"/>
</dbReference>
<protein>
    <recommendedName>
        <fullName evidence="3">cysteine desulfurase</fullName>
        <ecNumber evidence="3">2.8.1.7</ecNumber>
    </recommendedName>
</protein>
<dbReference type="InterPro" id="IPR010970">
    <property type="entry name" value="Cys_dSase_SufS"/>
</dbReference>
<dbReference type="SUPFAM" id="SSF53383">
    <property type="entry name" value="PLP-dependent transferases"/>
    <property type="match status" value="1"/>
</dbReference>
<evidence type="ECO:0000313" key="11">
    <source>
        <dbReference type="Proteomes" id="UP000019335"/>
    </source>
</evidence>
<reference evidence="10 11" key="1">
    <citation type="journal article" date="2014" name="Mol. Plant">
        <title>Chromosome Scale Genome Assembly and Transcriptome Profiling of Nannochloropsis gaditana in Nitrogen Depletion.</title>
        <authorList>
            <person name="Corteggiani Carpinelli E."/>
            <person name="Telatin A."/>
            <person name="Vitulo N."/>
            <person name="Forcato C."/>
            <person name="D'Angelo M."/>
            <person name="Schiavon R."/>
            <person name="Vezzi A."/>
            <person name="Giacometti G.M."/>
            <person name="Morosinotto T."/>
            <person name="Valle G."/>
        </authorList>
    </citation>
    <scope>NUCLEOTIDE SEQUENCE [LARGE SCALE GENOMIC DNA]</scope>
    <source>
        <strain evidence="10 11">B-31</strain>
    </source>
</reference>
<dbReference type="NCBIfam" id="TIGR01979">
    <property type="entry name" value="sufS"/>
    <property type="match status" value="1"/>
</dbReference>
<name>W7TM03_9STRA</name>
<dbReference type="Gene3D" id="3.40.640.10">
    <property type="entry name" value="Type I PLP-dependent aspartate aminotransferase-like (Major domain)"/>
    <property type="match status" value="1"/>
</dbReference>
<dbReference type="InterPro" id="IPR015422">
    <property type="entry name" value="PyrdxlP-dep_Trfase_small"/>
</dbReference>
<dbReference type="AlphaFoldDB" id="W7TM03"/>
<sequence>MISDTPSRLILSLFASTVLESSMAATATAASISTMPFPSSTLGYELKSDFPTLDQDAYPGKPLVYLDSAATSQKPRQVLEAMAAYYEQSNANVHRGVHALSIRATDAYEAARDKVQHFVHAGAREEIVFTRGATEAINLVAYTWGLQNLKEGDEILLTVMEHHSNLVPWQLVAAKTGAVLKFVGLNDAEGLDMDQFYALLSPKTKLVAFPHVSNTLGCILPAKDMAAAAHRVGAVVLVDACQSVPHMKVDVQDLDVDFLAASSHKMCGPTGAGFLYGKLALLKEMPPWQGGGEMIDEVFLEYSTYAGPPARFEAGTPPIAEVVGMGAACDYLTKVGMEAVEAHEQALGKYLYEKLDEVEGLRIYGPPPGENGKGRAALAAFNTDQVHASDLAFFLDHEGVAIRSGHHCTQPLHRMLHAKGSLRASLYVYNTKEDVDVFIAKLRETMHFFGNFQGSGGGNAAGAGL</sequence>
<evidence type="ECO:0000256" key="1">
    <source>
        <dbReference type="ARBA" id="ARBA00001933"/>
    </source>
</evidence>
<keyword evidence="4" id="KW-0808">Transferase</keyword>
<gene>
    <name evidence="10" type="primary">NFS</name>
    <name evidence="10" type="ORF">Naga_100056g24</name>
</gene>
<evidence type="ECO:0000259" key="9">
    <source>
        <dbReference type="Pfam" id="PF00266"/>
    </source>
</evidence>
<evidence type="ECO:0000256" key="4">
    <source>
        <dbReference type="ARBA" id="ARBA00022679"/>
    </source>
</evidence>
<dbReference type="PROSITE" id="PS00595">
    <property type="entry name" value="AA_TRANSFER_CLASS_5"/>
    <property type="match status" value="1"/>
</dbReference>
<dbReference type="PANTHER" id="PTHR43586">
    <property type="entry name" value="CYSTEINE DESULFURASE"/>
    <property type="match status" value="1"/>
</dbReference>
<dbReference type="InterPro" id="IPR015421">
    <property type="entry name" value="PyrdxlP-dep_Trfase_major"/>
</dbReference>
<dbReference type="Pfam" id="PF00266">
    <property type="entry name" value="Aminotran_5"/>
    <property type="match status" value="1"/>
</dbReference>
<feature type="chain" id="PRO_5004903700" description="cysteine desulfurase" evidence="8">
    <location>
        <begin position="30"/>
        <end position="465"/>
    </location>
</feature>
<keyword evidence="8" id="KW-0732">Signal</keyword>
<feature type="signal peptide" evidence="8">
    <location>
        <begin position="1"/>
        <end position="29"/>
    </location>
</feature>
<dbReference type="EC" id="2.8.1.7" evidence="3"/>
<dbReference type="InterPro" id="IPR015424">
    <property type="entry name" value="PyrdxlP-dep_Trfase"/>
</dbReference>
<evidence type="ECO:0000256" key="7">
    <source>
        <dbReference type="RuleBase" id="RU004504"/>
    </source>
</evidence>
<dbReference type="GO" id="GO:0030170">
    <property type="term" value="F:pyridoxal phosphate binding"/>
    <property type="evidence" value="ECO:0007669"/>
    <property type="project" value="InterPro"/>
</dbReference>